<dbReference type="EMBL" id="BAAAEM010000002">
    <property type="protein sequence ID" value="GAA0472863.1"/>
    <property type="molecule type" value="Genomic_DNA"/>
</dbReference>
<dbReference type="SUPFAM" id="SSF53474">
    <property type="entry name" value="alpha/beta-Hydrolases"/>
    <property type="match status" value="1"/>
</dbReference>
<keyword evidence="2" id="KW-0378">Hydrolase</keyword>
<dbReference type="InterPro" id="IPR022742">
    <property type="entry name" value="Hydrolase_4"/>
</dbReference>
<accession>A0ABN1AC73</accession>
<gene>
    <name evidence="2" type="ORF">GCM10009096_12590</name>
</gene>
<protein>
    <submittedName>
        <fullName evidence="2">Alpha/beta hydrolase</fullName>
    </submittedName>
</protein>
<dbReference type="Pfam" id="PF12146">
    <property type="entry name" value="Hydrolase_4"/>
    <property type="match status" value="1"/>
</dbReference>
<proteinExistence type="predicted"/>
<dbReference type="GO" id="GO:0016787">
    <property type="term" value="F:hydrolase activity"/>
    <property type="evidence" value="ECO:0007669"/>
    <property type="project" value="UniProtKB-KW"/>
</dbReference>
<sequence>MRQFDWTQSCEESRGSILFMTGRADFYEKYLETFNDYHAAGWNVTSPDWRGQGGSGRCGPHPHVGHIEDFAIWVDDLRAFYSDWRASHPGPHIVVAHSMGGHLVARALAEQRIHPDAVILSAPMLAPAGGGMPEWAAYFLSKIICAFGREKRRAWKVSEKPLEPEVLRQGLLTHDADRYSDEFFWFAERPFVRLGPASWRWVERAYASTRQLRERKHLEAVDTPILILATATDELVDHMTIERAVHLLPRAEMKLFGKECAHEIYREADPVRNEALQASFEFLDRVVPLQ</sequence>
<reference evidence="2 3" key="1">
    <citation type="journal article" date="2019" name="Int. J. Syst. Evol. Microbiol.">
        <title>The Global Catalogue of Microorganisms (GCM) 10K type strain sequencing project: providing services to taxonomists for standard genome sequencing and annotation.</title>
        <authorList>
            <consortium name="The Broad Institute Genomics Platform"/>
            <consortium name="The Broad Institute Genome Sequencing Center for Infectious Disease"/>
            <person name="Wu L."/>
            <person name="Ma J."/>
        </authorList>
    </citation>
    <scope>NUCLEOTIDE SEQUENCE [LARGE SCALE GENOMIC DNA]</scope>
    <source>
        <strain evidence="2 3">JCM 14162</strain>
    </source>
</reference>
<dbReference type="Proteomes" id="UP001500713">
    <property type="component" value="Unassembled WGS sequence"/>
</dbReference>
<name>A0ABN1AC73_9SPHN</name>
<dbReference type="InterPro" id="IPR029058">
    <property type="entry name" value="AB_hydrolase_fold"/>
</dbReference>
<dbReference type="Gene3D" id="3.40.50.1820">
    <property type="entry name" value="alpha/beta hydrolase"/>
    <property type="match status" value="1"/>
</dbReference>
<feature type="domain" description="Serine aminopeptidase S33" evidence="1">
    <location>
        <begin position="12"/>
        <end position="269"/>
    </location>
</feature>
<evidence type="ECO:0000259" key="1">
    <source>
        <dbReference type="Pfam" id="PF12146"/>
    </source>
</evidence>
<evidence type="ECO:0000313" key="3">
    <source>
        <dbReference type="Proteomes" id="UP001500713"/>
    </source>
</evidence>
<evidence type="ECO:0000313" key="2">
    <source>
        <dbReference type="EMBL" id="GAA0472863.1"/>
    </source>
</evidence>
<organism evidence="2 3">
    <name type="scientific">Parasphingorhabdus litoris</name>
    <dbReference type="NCBI Taxonomy" id="394733"/>
    <lineage>
        <taxon>Bacteria</taxon>
        <taxon>Pseudomonadati</taxon>
        <taxon>Pseudomonadota</taxon>
        <taxon>Alphaproteobacteria</taxon>
        <taxon>Sphingomonadales</taxon>
        <taxon>Sphingomonadaceae</taxon>
        <taxon>Parasphingorhabdus</taxon>
    </lineage>
</organism>
<dbReference type="PANTHER" id="PTHR11614">
    <property type="entry name" value="PHOSPHOLIPASE-RELATED"/>
    <property type="match status" value="1"/>
</dbReference>
<dbReference type="InterPro" id="IPR051044">
    <property type="entry name" value="MAG_DAG_Lipase"/>
</dbReference>
<keyword evidence="3" id="KW-1185">Reference proteome</keyword>
<comment type="caution">
    <text evidence="2">The sequence shown here is derived from an EMBL/GenBank/DDBJ whole genome shotgun (WGS) entry which is preliminary data.</text>
</comment>